<evidence type="ECO:0000313" key="4">
    <source>
        <dbReference type="EMBL" id="KAK8775266.1"/>
    </source>
</evidence>
<proteinExistence type="inferred from homology"/>
<feature type="region of interest" description="Disordered" evidence="3">
    <location>
        <begin position="1101"/>
        <end position="1125"/>
    </location>
</feature>
<dbReference type="Proteomes" id="UP001321473">
    <property type="component" value="Unassembled WGS sequence"/>
</dbReference>
<sequence>MMAGEEETMASTTALTSLMSAAHRLTYDGAPSIPVPSPAGDPGFVAMEGGSGGDVVTSVPLMPMTSATTTRPTPLTTPSWAEYSGGIVENGEDAVTTFVLTPTTSETTGPPTAIPQSYPSEDAGALDRGCGGVVDVTFMLTPMTSTTTGPPTSLAQSFSSEDAGALAQDRGCEGVVDATFMLTPATSATTGAPTSLAQSFSSEDAGALVQDRDCGAVVDVTFMLTPMTSTTTAYPTPMTLTSIAEDASGLANWTFQHVCRAAERDDPMMAGEEETMASTTALTSLMSAAHRLTYDGAPSIPVPSPAGDPGFVAMEGGSGGDVVTSVPLMPMTSATTTRPTPLTTPSPAEYAGGLVENGEDAVTTFVLTPTTSETTGPPTAIPQSYPSEDAGALDRGRGGVVDVTFMLTPMTSTTTAYPTPMTLTSIAEDASGLANWTFQHVCRAAERDDPMMAGEEETMASTTALTSLMSAAHRLTYDGAPSIPVPSPAGDPGFVAMEGGSGGDVVTSVPLMPMTSATTTRPTPLTTPSPAEYAGGLVENGEDAVTTFVLTPTTSETTGPPTAIPQSYPSEDAGALDRGRGGVVDVTFMLTPMTSTTTAYPTPMTLASIAEDASGLANWTFQHVCRAAERDDPMMAGEEETMASTTALTSLMSAAHRLTYDGAPSIPVPSPAGDPGFVAMEGGSGGDVVTSVPLMPMTSATTTRPTPLTTPSPAEYAGGLVENGEDAVTTFVLTPTTSETTGPPTAIPQSYPSEDAGALDRGRGGVVDVTFMLTPMTSTTTAYPTPMTLTSIAEDASGLANWTFQHVCRAAERDDPMMAGEEETMASTTALTSLMSAAHRLTYDGAPSIPVPSPAGDPGFVAMEGGSGGDVVTSVPLMPMTSATTTRPTPLTTPSPAEYAGGLVENGEDAVTTFVLTPTTSETTGPPTAIPQSYPSEDAGALDRGRGGVVDVTFMLTPMTSTTTAYPTPMTLASIAEDASGLANWTFQHVCRAAERDDPMMAGEEETMASTTALTSLMSAAHRLTYDGAPSIPVPSPAGDPGFVAMEGGSGGDVVTSVPLMPMTSATTTRPTPLTTPSPAEYAGGLVENGEDAVTTFVLTPTTSETTGPPTAIPQSYPPEDAGALDSGRGGVVDVTFMLTPMTSTTTTFPTPSFFFFFLFSFAVVVEVVGGGVSRFKVSQYSCECTEVEVFGVLMGLFGKTPERSPKEQVREWTSKLRKEGYQLDRQIRAIQRQEEGVKKSLKEAAKKNDKEVCLILAKEVLRARKAISRIHASKAQLNSVVMSMNHQLATLRLAGSMQRSTEVMKSMQQLIKVPEVAQTMRDLSKEMMRAGIIEEMLDDTMEGLDDQEDLEEEAQEEVDKVLWELTAGQLGKAPSAVTESLPSEDVQEAGPSSALAEDEDDVTKMQERLQALRS</sequence>
<dbReference type="GO" id="GO:0007034">
    <property type="term" value="P:vacuolar transport"/>
    <property type="evidence" value="ECO:0007669"/>
    <property type="project" value="InterPro"/>
</dbReference>
<dbReference type="EMBL" id="JARKHS020014298">
    <property type="protein sequence ID" value="KAK8775266.1"/>
    <property type="molecule type" value="Genomic_DNA"/>
</dbReference>
<keyword evidence="5" id="KW-1185">Reference proteome</keyword>
<feature type="region of interest" description="Disordered" evidence="3">
    <location>
        <begin position="369"/>
        <end position="395"/>
    </location>
</feature>
<feature type="coiled-coil region" evidence="2">
    <location>
        <begin position="1338"/>
        <end position="1365"/>
    </location>
</feature>
<reference evidence="4 5" key="1">
    <citation type="journal article" date="2023" name="Arcadia Sci">
        <title>De novo assembly of a long-read Amblyomma americanum tick genome.</title>
        <authorList>
            <person name="Chou S."/>
            <person name="Poskanzer K.E."/>
            <person name="Rollins M."/>
            <person name="Thuy-Boun P.S."/>
        </authorList>
    </citation>
    <scope>NUCLEOTIDE SEQUENCE [LARGE SCALE GENOMIC DNA]</scope>
    <source>
        <strain evidence="4">F_SG_1</strain>
        <tissue evidence="4">Salivary glands</tissue>
    </source>
</reference>
<protein>
    <recommendedName>
        <fullName evidence="6">Vacuolar sorting protein vps24</fullName>
    </recommendedName>
</protein>
<evidence type="ECO:0008006" key="6">
    <source>
        <dbReference type="Google" id="ProtNLM"/>
    </source>
</evidence>
<dbReference type="Gene3D" id="6.10.140.1230">
    <property type="match status" value="1"/>
</dbReference>
<feature type="compositionally biased region" description="Low complexity" evidence="3">
    <location>
        <begin position="735"/>
        <end position="744"/>
    </location>
</feature>
<feature type="compositionally biased region" description="Low complexity" evidence="3">
    <location>
        <begin position="1101"/>
        <end position="1110"/>
    </location>
</feature>
<organism evidence="4 5">
    <name type="scientific">Amblyomma americanum</name>
    <name type="common">Lone star tick</name>
    <dbReference type="NCBI Taxonomy" id="6943"/>
    <lineage>
        <taxon>Eukaryota</taxon>
        <taxon>Metazoa</taxon>
        <taxon>Ecdysozoa</taxon>
        <taxon>Arthropoda</taxon>
        <taxon>Chelicerata</taxon>
        <taxon>Arachnida</taxon>
        <taxon>Acari</taxon>
        <taxon>Parasitiformes</taxon>
        <taxon>Ixodida</taxon>
        <taxon>Ixodoidea</taxon>
        <taxon>Ixodidae</taxon>
        <taxon>Amblyomminae</taxon>
        <taxon>Amblyomma</taxon>
    </lineage>
</organism>
<dbReference type="PANTHER" id="PTHR10476">
    <property type="entry name" value="CHARGED MULTIVESICULAR BODY PROTEIN"/>
    <property type="match status" value="1"/>
</dbReference>
<feature type="region of interest" description="Disordered" evidence="3">
    <location>
        <begin position="735"/>
        <end position="761"/>
    </location>
</feature>
<name>A0AAQ4EKI0_AMBAM</name>
<accession>A0AAQ4EKI0</accession>
<evidence type="ECO:0000256" key="1">
    <source>
        <dbReference type="ARBA" id="ARBA00006190"/>
    </source>
</evidence>
<comment type="similarity">
    <text evidence="1">Belongs to the SNF7 family.</text>
</comment>
<feature type="region of interest" description="Disordered" evidence="3">
    <location>
        <begin position="102"/>
        <end position="125"/>
    </location>
</feature>
<comment type="caution">
    <text evidence="4">The sequence shown here is derived from an EMBL/GenBank/DDBJ whole genome shotgun (WGS) entry which is preliminary data.</text>
</comment>
<feature type="region of interest" description="Disordered" evidence="3">
    <location>
        <begin position="918"/>
        <end position="944"/>
    </location>
</feature>
<keyword evidence="2" id="KW-0175">Coiled coil</keyword>
<feature type="compositionally biased region" description="Low complexity" evidence="3">
    <location>
        <begin position="102"/>
        <end position="111"/>
    </location>
</feature>
<gene>
    <name evidence="4" type="ORF">V5799_031382</name>
</gene>
<feature type="region of interest" description="Disordered" evidence="3">
    <location>
        <begin position="1373"/>
        <end position="1415"/>
    </location>
</feature>
<feature type="region of interest" description="Disordered" evidence="3">
    <location>
        <begin position="552"/>
        <end position="578"/>
    </location>
</feature>
<feature type="compositionally biased region" description="Low complexity" evidence="3">
    <location>
        <begin position="552"/>
        <end position="561"/>
    </location>
</feature>
<evidence type="ECO:0000313" key="5">
    <source>
        <dbReference type="Proteomes" id="UP001321473"/>
    </source>
</evidence>
<dbReference type="InterPro" id="IPR005024">
    <property type="entry name" value="Snf7_fam"/>
</dbReference>
<feature type="compositionally biased region" description="Low complexity" evidence="3">
    <location>
        <begin position="369"/>
        <end position="378"/>
    </location>
</feature>
<evidence type="ECO:0000256" key="3">
    <source>
        <dbReference type="SAM" id="MobiDB-lite"/>
    </source>
</evidence>
<dbReference type="Pfam" id="PF03357">
    <property type="entry name" value="Snf7"/>
    <property type="match status" value="1"/>
</dbReference>
<evidence type="ECO:0000256" key="2">
    <source>
        <dbReference type="SAM" id="Coils"/>
    </source>
</evidence>
<feature type="compositionally biased region" description="Low complexity" evidence="3">
    <location>
        <begin position="918"/>
        <end position="927"/>
    </location>
</feature>
<dbReference type="PRINTS" id="PR00313">
    <property type="entry name" value="CABNDNGRPT"/>
</dbReference>